<evidence type="ECO:0000259" key="1">
    <source>
        <dbReference type="Pfam" id="PF03061"/>
    </source>
</evidence>
<proteinExistence type="predicted"/>
<gene>
    <name evidence="2" type="ORF">GLS40_11700</name>
</gene>
<protein>
    <recommendedName>
        <fullName evidence="1">Thioesterase domain-containing protein</fullName>
    </recommendedName>
</protein>
<dbReference type="GO" id="GO:0016790">
    <property type="term" value="F:thiolester hydrolase activity"/>
    <property type="evidence" value="ECO:0007669"/>
    <property type="project" value="UniProtKB-ARBA"/>
</dbReference>
<comment type="caution">
    <text evidence="2">The sequence shown here is derived from an EMBL/GenBank/DDBJ whole genome shotgun (WGS) entry which is preliminary data.</text>
</comment>
<dbReference type="EMBL" id="WNXQ01000006">
    <property type="protein sequence ID" value="MWB78693.1"/>
    <property type="molecule type" value="Genomic_DNA"/>
</dbReference>
<reference evidence="2 3" key="1">
    <citation type="submission" date="2019-11" db="EMBL/GenBank/DDBJ databases">
        <title>Pseudooceanicola pacifica sp. nov., isolated from deep-sea sediment of the Pacific Ocean.</title>
        <authorList>
            <person name="Lyu L."/>
        </authorList>
    </citation>
    <scope>NUCLEOTIDE SEQUENCE [LARGE SCALE GENOMIC DNA]</scope>
    <source>
        <strain evidence="2 3">216_PA32_1</strain>
    </source>
</reference>
<dbReference type="Proteomes" id="UP000443843">
    <property type="component" value="Unassembled WGS sequence"/>
</dbReference>
<dbReference type="InterPro" id="IPR006683">
    <property type="entry name" value="Thioestr_dom"/>
</dbReference>
<feature type="domain" description="Thioesterase" evidence="1">
    <location>
        <begin position="49"/>
        <end position="129"/>
    </location>
</feature>
<dbReference type="CDD" id="cd03443">
    <property type="entry name" value="PaaI_thioesterase"/>
    <property type="match status" value="1"/>
</dbReference>
<dbReference type="Gene3D" id="3.10.129.10">
    <property type="entry name" value="Hotdog Thioesterase"/>
    <property type="match status" value="1"/>
</dbReference>
<evidence type="ECO:0000313" key="3">
    <source>
        <dbReference type="Proteomes" id="UP000443843"/>
    </source>
</evidence>
<accession>A0A844WBU5</accession>
<sequence length="146" mass="15539">MTTPNLATEGWRLRDSRQFPNTIGTLWERDIDGLPSLGMICEPGHDNGNGAMHGGIVATLCDIGLGCVVGQFRNPDPHAPRVQSATIQLNISFAGAIFQGQLVESRGRIGRATRSLTFASGELVVGEEVVATMQGVFKVVPIRAPA</sequence>
<dbReference type="SUPFAM" id="SSF54637">
    <property type="entry name" value="Thioesterase/thiol ester dehydrase-isomerase"/>
    <property type="match status" value="1"/>
</dbReference>
<dbReference type="RefSeq" id="WP_160382911.1">
    <property type="nucleotide sequence ID" value="NZ_WNXQ01000006.1"/>
</dbReference>
<name>A0A844WBU5_9RHOB</name>
<dbReference type="InterPro" id="IPR029069">
    <property type="entry name" value="HotDog_dom_sf"/>
</dbReference>
<organism evidence="2 3">
    <name type="scientific">Pseudooceanicola pacificus</name>
    <dbReference type="NCBI Taxonomy" id="2676438"/>
    <lineage>
        <taxon>Bacteria</taxon>
        <taxon>Pseudomonadati</taxon>
        <taxon>Pseudomonadota</taxon>
        <taxon>Alphaproteobacteria</taxon>
        <taxon>Rhodobacterales</taxon>
        <taxon>Paracoccaceae</taxon>
        <taxon>Pseudooceanicola</taxon>
    </lineage>
</organism>
<evidence type="ECO:0000313" key="2">
    <source>
        <dbReference type="EMBL" id="MWB78693.1"/>
    </source>
</evidence>
<dbReference type="AlphaFoldDB" id="A0A844WBU5"/>
<keyword evidence="3" id="KW-1185">Reference proteome</keyword>
<dbReference type="Pfam" id="PF03061">
    <property type="entry name" value="4HBT"/>
    <property type="match status" value="1"/>
</dbReference>